<keyword evidence="2" id="KW-1185">Reference proteome</keyword>
<evidence type="ECO:0000313" key="1">
    <source>
        <dbReference type="EMBL" id="MBE1161552.1"/>
    </source>
</evidence>
<dbReference type="EMBL" id="JACZZA010000008">
    <property type="protein sequence ID" value="MBE1161552.1"/>
    <property type="molecule type" value="Genomic_DNA"/>
</dbReference>
<dbReference type="Proteomes" id="UP000651010">
    <property type="component" value="Unassembled WGS sequence"/>
</dbReference>
<name>A0ABR9GBX7_9GAMM</name>
<reference evidence="1 2" key="1">
    <citation type="submission" date="2020-09" db="EMBL/GenBank/DDBJ databases">
        <title>Dyella sp. 7MK23 isolated from forest soil.</title>
        <authorList>
            <person name="Fu J."/>
        </authorList>
    </citation>
    <scope>NUCLEOTIDE SEQUENCE [LARGE SCALE GENOMIC DNA]</scope>
    <source>
        <strain evidence="1 2">7MK23</strain>
    </source>
</reference>
<accession>A0ABR9GBX7</accession>
<comment type="caution">
    <text evidence="1">The sequence shown here is derived from an EMBL/GenBank/DDBJ whole genome shotgun (WGS) entry which is preliminary data.</text>
</comment>
<gene>
    <name evidence="1" type="ORF">IGX34_14300</name>
</gene>
<protein>
    <submittedName>
        <fullName evidence="1">Gluconate 2-dehydrogenase subunit 3 family protein</fullName>
    </submittedName>
</protein>
<dbReference type="RefSeq" id="WP_192556393.1">
    <property type="nucleotide sequence ID" value="NZ_JACZZA010000008.1"/>
</dbReference>
<organism evidence="1 2">
    <name type="scientific">Dyella acidiphila</name>
    <dbReference type="NCBI Taxonomy" id="2775866"/>
    <lineage>
        <taxon>Bacteria</taxon>
        <taxon>Pseudomonadati</taxon>
        <taxon>Pseudomonadota</taxon>
        <taxon>Gammaproteobacteria</taxon>
        <taxon>Lysobacterales</taxon>
        <taxon>Rhodanobacteraceae</taxon>
        <taxon>Dyella</taxon>
    </lineage>
</organism>
<dbReference type="Pfam" id="PF13618">
    <property type="entry name" value="Gluconate_2-dh3"/>
    <property type="match status" value="1"/>
</dbReference>
<dbReference type="InterPro" id="IPR027056">
    <property type="entry name" value="Gluconate_2DH_su3"/>
</dbReference>
<proteinExistence type="predicted"/>
<sequence length="213" mass="24572">MKARYPGYNVLDKRGTVSWDDVTREVIKQRMAPPSESRFLDPLAWQTLQAVCESVMPQSPEAAQIPVAAMLDERLRTNAGDGYRDMRLPPLRQAWRIGLAALNEESIATFRQPYYSLAAPQRHLLLERMQRGELVHPAWHGLPSDIFFSNRVLKDICAIYYSHPYAWNQIGFGGPANPRGYVRMYFDRRDPWEAAEAKPGHEVRARRGKHRVR</sequence>
<evidence type="ECO:0000313" key="2">
    <source>
        <dbReference type="Proteomes" id="UP000651010"/>
    </source>
</evidence>